<dbReference type="Proteomes" id="UP000288675">
    <property type="component" value="Chromosome"/>
</dbReference>
<feature type="domain" description="Pyridoxamine 5'-phosphate oxidase N-terminal" evidence="1">
    <location>
        <begin position="21"/>
        <end position="118"/>
    </location>
</feature>
<dbReference type="Pfam" id="PF01243">
    <property type="entry name" value="PNPOx_N"/>
    <property type="match status" value="1"/>
</dbReference>
<dbReference type="SUPFAM" id="SSF50475">
    <property type="entry name" value="FMN-binding split barrel"/>
    <property type="match status" value="1"/>
</dbReference>
<evidence type="ECO:0000313" key="3">
    <source>
        <dbReference type="Proteomes" id="UP000288675"/>
    </source>
</evidence>
<dbReference type="Gene3D" id="2.30.110.10">
    <property type="entry name" value="Electron Transport, Fmn-binding Protein, Chain A"/>
    <property type="match status" value="1"/>
</dbReference>
<protein>
    <submittedName>
        <fullName evidence="2">Pyridoxamine 5'-phosphate oxidase family protein</fullName>
    </submittedName>
</protein>
<dbReference type="RefSeq" id="WP_046130954.1">
    <property type="nucleotide sequence ID" value="NZ_CP035232.1"/>
</dbReference>
<dbReference type="InterPro" id="IPR012349">
    <property type="entry name" value="Split_barrel_FMN-bd"/>
</dbReference>
<accession>A0AAJ3YW95</accession>
<dbReference type="GeneID" id="82851515"/>
<dbReference type="InterPro" id="IPR011576">
    <property type="entry name" value="Pyridox_Oxase_N"/>
</dbReference>
<dbReference type="AlphaFoldDB" id="A0AAJ3YW95"/>
<sequence>MPSQISRELLELLDGKNLASKRCEAMMLQTVTEDGWPHTAMISAGEILALNETDVRLALWQGTKTTANIARTGRAMLVTCWKGKAHYVRLSLSELPELKDAKHPRARFSGTVEAAREDIAKYADIISGVQIELKDEAAVLKRWEETLEELRK</sequence>
<dbReference type="KEGG" id="bgy:BGLY_0443"/>
<name>A0AAJ3YW95_9BACI</name>
<gene>
    <name evidence="2" type="ORF">EQZ20_02360</name>
</gene>
<evidence type="ECO:0000313" key="2">
    <source>
        <dbReference type="EMBL" id="QAT63903.1"/>
    </source>
</evidence>
<organism evidence="2 3">
    <name type="scientific">Bacillus glycinifermentans</name>
    <dbReference type="NCBI Taxonomy" id="1664069"/>
    <lineage>
        <taxon>Bacteria</taxon>
        <taxon>Bacillati</taxon>
        <taxon>Bacillota</taxon>
        <taxon>Bacilli</taxon>
        <taxon>Bacillales</taxon>
        <taxon>Bacillaceae</taxon>
        <taxon>Bacillus</taxon>
    </lineage>
</organism>
<evidence type="ECO:0000259" key="1">
    <source>
        <dbReference type="Pfam" id="PF01243"/>
    </source>
</evidence>
<reference evidence="2 3" key="1">
    <citation type="submission" date="2019-01" db="EMBL/GenBank/DDBJ databases">
        <title>Genome sequence of Bacillus glycinifermentans SRCM103574.</title>
        <authorList>
            <person name="Kong H.-J."/>
            <person name="Jeong S.-Y."/>
            <person name="Jeong D.-Y."/>
        </authorList>
    </citation>
    <scope>NUCLEOTIDE SEQUENCE [LARGE SCALE GENOMIC DNA]</scope>
    <source>
        <strain evidence="2 3">SRCM103574</strain>
    </source>
</reference>
<proteinExistence type="predicted"/>
<dbReference type="EMBL" id="CP035232">
    <property type="protein sequence ID" value="QAT63903.1"/>
    <property type="molecule type" value="Genomic_DNA"/>
</dbReference>